<protein>
    <recommendedName>
        <fullName evidence="3">Secreted protein</fullName>
    </recommendedName>
</protein>
<keyword evidence="2" id="KW-1185">Reference proteome</keyword>
<proteinExistence type="predicted"/>
<organism evidence="1 2">
    <name type="scientific">Larinioides sclopetarius</name>
    <dbReference type="NCBI Taxonomy" id="280406"/>
    <lineage>
        <taxon>Eukaryota</taxon>
        <taxon>Metazoa</taxon>
        <taxon>Ecdysozoa</taxon>
        <taxon>Arthropoda</taxon>
        <taxon>Chelicerata</taxon>
        <taxon>Arachnida</taxon>
        <taxon>Araneae</taxon>
        <taxon>Araneomorphae</taxon>
        <taxon>Entelegynae</taxon>
        <taxon>Araneoidea</taxon>
        <taxon>Araneidae</taxon>
        <taxon>Larinioides</taxon>
    </lineage>
</organism>
<dbReference type="Proteomes" id="UP001497382">
    <property type="component" value="Unassembled WGS sequence"/>
</dbReference>
<feature type="non-terminal residue" evidence="1">
    <location>
        <position position="1"/>
    </location>
</feature>
<dbReference type="EMBL" id="CAXIEN010000410">
    <property type="protein sequence ID" value="CAL1296964.1"/>
    <property type="molecule type" value="Genomic_DNA"/>
</dbReference>
<dbReference type="AlphaFoldDB" id="A0AAV2BM43"/>
<evidence type="ECO:0008006" key="3">
    <source>
        <dbReference type="Google" id="ProtNLM"/>
    </source>
</evidence>
<gene>
    <name evidence="1" type="ORF">LARSCL_LOCUS20023</name>
</gene>
<name>A0AAV2BM43_9ARAC</name>
<accession>A0AAV2BM43</accession>
<evidence type="ECO:0000313" key="1">
    <source>
        <dbReference type="EMBL" id="CAL1296964.1"/>
    </source>
</evidence>
<evidence type="ECO:0000313" key="2">
    <source>
        <dbReference type="Proteomes" id="UP001497382"/>
    </source>
</evidence>
<sequence>KLTTIKECITEYVRNCSDGDVEDEYLNQEYRQNMTEDDLQREENWIHQVLKDDEMFLDAVAEICQADSELHANIVPDIFCYKETFEINIENGFCRNYTDNALNFLQDLTDKMNRERNDEFDHQSCLRNLFEINCFVNEINKNCSPLAKDTFLEIIQKGFNVVDRCPVPIFPEIQELLDSFESERNEDIYVRKLLVAD</sequence>
<reference evidence="1 2" key="1">
    <citation type="submission" date="2024-04" db="EMBL/GenBank/DDBJ databases">
        <authorList>
            <person name="Rising A."/>
            <person name="Reimegard J."/>
            <person name="Sonavane S."/>
            <person name="Akerstrom W."/>
            <person name="Nylinder S."/>
            <person name="Hedman E."/>
            <person name="Kallberg Y."/>
        </authorList>
    </citation>
    <scope>NUCLEOTIDE SEQUENCE [LARGE SCALE GENOMIC DNA]</scope>
</reference>
<comment type="caution">
    <text evidence="1">The sequence shown here is derived from an EMBL/GenBank/DDBJ whole genome shotgun (WGS) entry which is preliminary data.</text>
</comment>